<feature type="domain" description="TonB C-terminal" evidence="6">
    <location>
        <begin position="209"/>
        <end position="279"/>
    </location>
</feature>
<dbReference type="RefSeq" id="WP_129208754.1">
    <property type="nucleotide sequence ID" value="NZ_BMGU01000004.1"/>
</dbReference>
<dbReference type="InterPro" id="IPR037682">
    <property type="entry name" value="TonB_C"/>
</dbReference>
<comment type="caution">
    <text evidence="7">The sequence shown here is derived from an EMBL/GenBank/DDBJ whole genome shotgun (WGS) entry which is preliminary data.</text>
</comment>
<accession>A0A4Q1SEK4</accession>
<evidence type="ECO:0000256" key="4">
    <source>
        <dbReference type="ARBA" id="ARBA00023136"/>
    </source>
</evidence>
<dbReference type="GO" id="GO:0016020">
    <property type="term" value="C:membrane"/>
    <property type="evidence" value="ECO:0007669"/>
    <property type="project" value="UniProtKB-SubCell"/>
</dbReference>
<gene>
    <name evidence="7" type="ORF">ESZ00_13395</name>
</gene>
<keyword evidence="8" id="KW-1185">Reference proteome</keyword>
<dbReference type="OrthoDB" id="118545at2"/>
<feature type="signal peptide" evidence="5">
    <location>
        <begin position="1"/>
        <end position="20"/>
    </location>
</feature>
<feature type="chain" id="PRO_5020562983" evidence="5">
    <location>
        <begin position="21"/>
        <end position="281"/>
    </location>
</feature>
<organism evidence="7 8">
    <name type="scientific">Silvibacterium dinghuense</name>
    <dbReference type="NCBI Taxonomy" id="1560006"/>
    <lineage>
        <taxon>Bacteria</taxon>
        <taxon>Pseudomonadati</taxon>
        <taxon>Acidobacteriota</taxon>
        <taxon>Terriglobia</taxon>
        <taxon>Terriglobales</taxon>
        <taxon>Acidobacteriaceae</taxon>
        <taxon>Silvibacterium</taxon>
    </lineage>
</organism>
<dbReference type="GO" id="GO:0055085">
    <property type="term" value="P:transmembrane transport"/>
    <property type="evidence" value="ECO:0007669"/>
    <property type="project" value="InterPro"/>
</dbReference>
<reference evidence="7 8" key="1">
    <citation type="journal article" date="2016" name="Int. J. Syst. Evol. Microbiol.">
        <title>Acidipila dinghuensis sp. nov., an acidobacterium isolated from forest soil.</title>
        <authorList>
            <person name="Jiang Y.W."/>
            <person name="Wang J."/>
            <person name="Chen M.H."/>
            <person name="Lv Y.Y."/>
            <person name="Qiu L.H."/>
        </authorList>
    </citation>
    <scope>NUCLEOTIDE SEQUENCE [LARGE SCALE GENOMIC DNA]</scope>
    <source>
        <strain evidence="7 8">DHOF10</strain>
    </source>
</reference>
<sequence length="281" mass="30810">MRAARWLLILFLTLHIPSCAAQIDQGKDLENQLKGQTLLLRTNYEPDKLAFDAQGDLKSALVPSLFYWSGVQVQSIELSSKELRIKGHRALLLIPISSDQPPVINDVRAIPLEKHAVEITIERDPTHPERLNPAFHHVFATSVNDALSDKTPKEATATLLSLPSIAPVSSLNLAACIIFGQPAGQELAKASKDITAPRIVHDVDPIPTREAILRHMGGTVVLSTIIDTEGRPTCTRIAHPLEPGLDLNALIAVSQYRFIPAKKLGNPIPVRVNIQVNFRAE</sequence>
<dbReference type="AlphaFoldDB" id="A0A4Q1SEK4"/>
<comment type="subcellular location">
    <subcellularLocation>
        <location evidence="1">Membrane</location>
        <topology evidence="1">Single-pass membrane protein</topology>
    </subcellularLocation>
</comment>
<dbReference type="EMBL" id="SDMK01000002">
    <property type="protein sequence ID" value="RXS95557.1"/>
    <property type="molecule type" value="Genomic_DNA"/>
</dbReference>
<dbReference type="NCBIfam" id="TIGR01352">
    <property type="entry name" value="tonB_Cterm"/>
    <property type="match status" value="1"/>
</dbReference>
<dbReference type="SUPFAM" id="SSF74653">
    <property type="entry name" value="TolA/TonB C-terminal domain"/>
    <property type="match status" value="1"/>
</dbReference>
<keyword evidence="5" id="KW-0732">Signal</keyword>
<protein>
    <submittedName>
        <fullName evidence="7">Energy transducer TonB</fullName>
    </submittedName>
</protein>
<evidence type="ECO:0000313" key="8">
    <source>
        <dbReference type="Proteomes" id="UP000290253"/>
    </source>
</evidence>
<keyword evidence="4" id="KW-0472">Membrane</keyword>
<dbReference type="Pfam" id="PF03544">
    <property type="entry name" value="TonB_C"/>
    <property type="match status" value="1"/>
</dbReference>
<evidence type="ECO:0000313" key="7">
    <source>
        <dbReference type="EMBL" id="RXS95557.1"/>
    </source>
</evidence>
<evidence type="ECO:0000256" key="1">
    <source>
        <dbReference type="ARBA" id="ARBA00004167"/>
    </source>
</evidence>
<proteinExistence type="predicted"/>
<evidence type="ECO:0000256" key="2">
    <source>
        <dbReference type="ARBA" id="ARBA00022692"/>
    </source>
</evidence>
<dbReference type="Gene3D" id="3.30.1150.10">
    <property type="match status" value="1"/>
</dbReference>
<evidence type="ECO:0000259" key="6">
    <source>
        <dbReference type="Pfam" id="PF03544"/>
    </source>
</evidence>
<dbReference type="Proteomes" id="UP000290253">
    <property type="component" value="Unassembled WGS sequence"/>
</dbReference>
<evidence type="ECO:0000256" key="3">
    <source>
        <dbReference type="ARBA" id="ARBA00022989"/>
    </source>
</evidence>
<evidence type="ECO:0000256" key="5">
    <source>
        <dbReference type="SAM" id="SignalP"/>
    </source>
</evidence>
<dbReference type="InterPro" id="IPR006260">
    <property type="entry name" value="TonB/TolA_C"/>
</dbReference>
<keyword evidence="2" id="KW-0812">Transmembrane</keyword>
<keyword evidence="3" id="KW-1133">Transmembrane helix</keyword>
<name>A0A4Q1SEK4_9BACT</name>